<keyword evidence="2" id="KW-0472">Membrane</keyword>
<feature type="transmembrane region" description="Helical" evidence="2">
    <location>
        <begin position="140"/>
        <end position="171"/>
    </location>
</feature>
<reference evidence="4 5" key="1">
    <citation type="submission" date="2020-08" db="EMBL/GenBank/DDBJ databases">
        <title>A Genomic Blueprint of the Chicken Gut Microbiome.</title>
        <authorList>
            <person name="Gilroy R."/>
            <person name="Ravi A."/>
            <person name="Getino M."/>
            <person name="Pursley I."/>
            <person name="Horton D.L."/>
            <person name="Alikhan N.-F."/>
            <person name="Baker D."/>
            <person name="Gharbi K."/>
            <person name="Hall N."/>
            <person name="Watson M."/>
            <person name="Adriaenssens E.M."/>
            <person name="Foster-Nyarko E."/>
            <person name="Jarju S."/>
            <person name="Secka A."/>
            <person name="Antonio M."/>
            <person name="Oren A."/>
            <person name="Chaudhuri R."/>
            <person name="La Ragione R.M."/>
            <person name="Hildebrand F."/>
            <person name="Pallen M.J."/>
        </authorList>
    </citation>
    <scope>NUCLEOTIDE SEQUENCE [LARGE SCALE GENOMIC DNA]</scope>
    <source>
        <strain evidence="4 5">Sa3CUA2</strain>
    </source>
</reference>
<protein>
    <submittedName>
        <fullName evidence="4">DUF4190 domain-containing protein</fullName>
    </submittedName>
</protein>
<sequence>MSTSRDPQQGPVYGREGAYATHPATDPAVPPAVASGPAVPPSGPAAPPPPFGAPQHDGPPPFGTPQHDGPPPGAPLPQGYPAPGASGRYLPRNDLAVWSLVLGLLGVMGCLFLTGVPAVIVGNNARRAVAAGQADNDGMATAGIVLGWVATALGVLALLAVAFLTILPLVLMGIAVPFLGTGG</sequence>
<evidence type="ECO:0000259" key="3">
    <source>
        <dbReference type="Pfam" id="PF13828"/>
    </source>
</evidence>
<evidence type="ECO:0000313" key="5">
    <source>
        <dbReference type="Proteomes" id="UP000604241"/>
    </source>
</evidence>
<evidence type="ECO:0000256" key="1">
    <source>
        <dbReference type="SAM" id="MobiDB-lite"/>
    </source>
</evidence>
<proteinExistence type="predicted"/>
<gene>
    <name evidence="4" type="ORF">H9657_01760</name>
</gene>
<evidence type="ECO:0000313" key="4">
    <source>
        <dbReference type="EMBL" id="MBD7917008.1"/>
    </source>
</evidence>
<evidence type="ECO:0000256" key="2">
    <source>
        <dbReference type="SAM" id="Phobius"/>
    </source>
</evidence>
<keyword evidence="2" id="KW-1133">Transmembrane helix</keyword>
<keyword evidence="5" id="KW-1185">Reference proteome</keyword>
<dbReference type="Pfam" id="PF13828">
    <property type="entry name" value="DUF4190"/>
    <property type="match status" value="1"/>
</dbReference>
<comment type="caution">
    <text evidence="4">The sequence shown here is derived from an EMBL/GenBank/DDBJ whole genome shotgun (WGS) entry which is preliminary data.</text>
</comment>
<name>A0ABR8Q9B2_9CELL</name>
<accession>A0ABR8Q9B2</accession>
<dbReference type="EMBL" id="JACSQV010000001">
    <property type="protein sequence ID" value="MBD7917008.1"/>
    <property type="molecule type" value="Genomic_DNA"/>
</dbReference>
<organism evidence="4 5">
    <name type="scientific">Cellulomonas avistercoris</name>
    <dbReference type="NCBI Taxonomy" id="2762242"/>
    <lineage>
        <taxon>Bacteria</taxon>
        <taxon>Bacillati</taxon>
        <taxon>Actinomycetota</taxon>
        <taxon>Actinomycetes</taxon>
        <taxon>Micrococcales</taxon>
        <taxon>Cellulomonadaceae</taxon>
        <taxon>Cellulomonas</taxon>
    </lineage>
</organism>
<dbReference type="Proteomes" id="UP000604241">
    <property type="component" value="Unassembled WGS sequence"/>
</dbReference>
<feature type="compositionally biased region" description="Low complexity" evidence="1">
    <location>
        <begin position="20"/>
        <end position="37"/>
    </location>
</feature>
<feature type="region of interest" description="Disordered" evidence="1">
    <location>
        <begin position="1"/>
        <end position="83"/>
    </location>
</feature>
<dbReference type="RefSeq" id="WP_191779694.1">
    <property type="nucleotide sequence ID" value="NZ_JACSQV010000001.1"/>
</dbReference>
<keyword evidence="2" id="KW-0812">Transmembrane</keyword>
<feature type="compositionally biased region" description="Pro residues" evidence="1">
    <location>
        <begin position="38"/>
        <end position="80"/>
    </location>
</feature>
<feature type="transmembrane region" description="Helical" evidence="2">
    <location>
        <begin position="95"/>
        <end position="120"/>
    </location>
</feature>
<dbReference type="InterPro" id="IPR025241">
    <property type="entry name" value="DUF4190"/>
</dbReference>
<feature type="domain" description="DUF4190" evidence="3">
    <location>
        <begin position="95"/>
        <end position="157"/>
    </location>
</feature>